<organism evidence="1 2">
    <name type="scientific">Eiseniibacteriota bacterium</name>
    <dbReference type="NCBI Taxonomy" id="2212470"/>
    <lineage>
        <taxon>Bacteria</taxon>
        <taxon>Candidatus Eiseniibacteriota</taxon>
    </lineage>
</organism>
<dbReference type="AlphaFoldDB" id="A0A956NF96"/>
<dbReference type="Proteomes" id="UP000739538">
    <property type="component" value="Unassembled WGS sequence"/>
</dbReference>
<dbReference type="EMBL" id="JAGQHS010000115">
    <property type="protein sequence ID" value="MCA9757722.1"/>
    <property type="molecule type" value="Genomic_DNA"/>
</dbReference>
<gene>
    <name evidence="1" type="ORF">KDA27_18115</name>
</gene>
<comment type="caution">
    <text evidence="1">The sequence shown here is derived from an EMBL/GenBank/DDBJ whole genome shotgun (WGS) entry which is preliminary data.</text>
</comment>
<evidence type="ECO:0000313" key="1">
    <source>
        <dbReference type="EMBL" id="MCA9757722.1"/>
    </source>
</evidence>
<sequence>MDTHSFVPSFRLPTSSTFRLSGWLPPGAVRKGVVIGGLVLGGGHLLLSAPDASADVTVPDPAHCSVTPCDGLGGVVLVPDLLTIAPAADIHVNVRNESNAPIMGWRVDCVFAAGTPCPSAVLSGVTDSNGDVSFRFTGGGCIDQTSVVRIDVSSTEHVYPIRSFDVVKSPDFDGASGDGIVNVADLVTFSSEFLGTSPAGCHDYDNTGETDLGDLVIFSPAFAAAAHCR</sequence>
<reference evidence="1" key="2">
    <citation type="journal article" date="2021" name="Microbiome">
        <title>Successional dynamics and alternative stable states in a saline activated sludge microbial community over 9 years.</title>
        <authorList>
            <person name="Wang Y."/>
            <person name="Ye J."/>
            <person name="Ju F."/>
            <person name="Liu L."/>
            <person name="Boyd J.A."/>
            <person name="Deng Y."/>
            <person name="Parks D.H."/>
            <person name="Jiang X."/>
            <person name="Yin X."/>
            <person name="Woodcroft B.J."/>
            <person name="Tyson G.W."/>
            <person name="Hugenholtz P."/>
            <person name="Polz M.F."/>
            <person name="Zhang T."/>
        </authorList>
    </citation>
    <scope>NUCLEOTIDE SEQUENCE</scope>
    <source>
        <strain evidence="1">HKST-UBA02</strain>
    </source>
</reference>
<evidence type="ECO:0008006" key="3">
    <source>
        <dbReference type="Google" id="ProtNLM"/>
    </source>
</evidence>
<name>A0A956NF96_UNCEI</name>
<protein>
    <recommendedName>
        <fullName evidence="3">Dockerin domain-containing protein</fullName>
    </recommendedName>
</protein>
<reference evidence="1" key="1">
    <citation type="submission" date="2020-04" db="EMBL/GenBank/DDBJ databases">
        <authorList>
            <person name="Zhang T."/>
        </authorList>
    </citation>
    <scope>NUCLEOTIDE SEQUENCE</scope>
    <source>
        <strain evidence="1">HKST-UBA02</strain>
    </source>
</reference>
<evidence type="ECO:0000313" key="2">
    <source>
        <dbReference type="Proteomes" id="UP000739538"/>
    </source>
</evidence>
<accession>A0A956NF96</accession>
<proteinExistence type="predicted"/>